<dbReference type="InterPro" id="IPR012337">
    <property type="entry name" value="RNaseH-like_sf"/>
</dbReference>
<sequence>MLAVEAGVLLAKELGLQQIIIESDSLLAVQSILAKEVCGETGHIVQGILRVLDCFSSWKIRRVKRDFNRVAHELASMQSVREWGRFGRVVPRPWDNDAAALADYISGSVFWNISLTRPYIGERSFYFTL</sequence>
<dbReference type="GO" id="GO:0004523">
    <property type="term" value="F:RNA-DNA hybrid ribonuclease activity"/>
    <property type="evidence" value="ECO:0007669"/>
    <property type="project" value="InterPro"/>
</dbReference>
<evidence type="ECO:0000259" key="1">
    <source>
        <dbReference type="Pfam" id="PF13456"/>
    </source>
</evidence>
<comment type="caution">
    <text evidence="2">The sequence shown here is derived from an EMBL/GenBank/DDBJ whole genome shotgun (WGS) entry which is preliminary data.</text>
</comment>
<dbReference type="InterPro" id="IPR053151">
    <property type="entry name" value="RNase_H-like"/>
</dbReference>
<organism evidence="2 3">
    <name type="scientific">Castanea mollissima</name>
    <name type="common">Chinese chestnut</name>
    <dbReference type="NCBI Taxonomy" id="60419"/>
    <lineage>
        <taxon>Eukaryota</taxon>
        <taxon>Viridiplantae</taxon>
        <taxon>Streptophyta</taxon>
        <taxon>Embryophyta</taxon>
        <taxon>Tracheophyta</taxon>
        <taxon>Spermatophyta</taxon>
        <taxon>Magnoliopsida</taxon>
        <taxon>eudicotyledons</taxon>
        <taxon>Gunneridae</taxon>
        <taxon>Pentapetalae</taxon>
        <taxon>rosids</taxon>
        <taxon>fabids</taxon>
        <taxon>Fagales</taxon>
        <taxon>Fagaceae</taxon>
        <taxon>Castanea</taxon>
    </lineage>
</organism>
<dbReference type="AlphaFoldDB" id="A0A8J4QID9"/>
<keyword evidence="3" id="KW-1185">Reference proteome</keyword>
<dbReference type="Proteomes" id="UP000737018">
    <property type="component" value="Unassembled WGS sequence"/>
</dbReference>
<dbReference type="SUPFAM" id="SSF53098">
    <property type="entry name" value="Ribonuclease H-like"/>
    <property type="match status" value="1"/>
</dbReference>
<feature type="domain" description="RNase H type-1" evidence="1">
    <location>
        <begin position="2"/>
        <end position="77"/>
    </location>
</feature>
<dbReference type="GO" id="GO:0003676">
    <property type="term" value="F:nucleic acid binding"/>
    <property type="evidence" value="ECO:0007669"/>
    <property type="project" value="InterPro"/>
</dbReference>
<evidence type="ECO:0000313" key="2">
    <source>
        <dbReference type="EMBL" id="KAF3946471.1"/>
    </source>
</evidence>
<name>A0A8J4QID9_9ROSI</name>
<gene>
    <name evidence="2" type="ORF">CMV_027266</name>
</gene>
<protein>
    <recommendedName>
        <fullName evidence="1">RNase H type-1 domain-containing protein</fullName>
    </recommendedName>
</protein>
<reference evidence="2" key="1">
    <citation type="submission" date="2020-03" db="EMBL/GenBank/DDBJ databases">
        <title>Castanea mollissima Vanexum genome sequencing.</title>
        <authorList>
            <person name="Staton M."/>
        </authorList>
    </citation>
    <scope>NUCLEOTIDE SEQUENCE</scope>
    <source>
        <tissue evidence="2">Leaf</tissue>
    </source>
</reference>
<dbReference type="InterPro" id="IPR036397">
    <property type="entry name" value="RNaseH_sf"/>
</dbReference>
<dbReference type="InterPro" id="IPR044730">
    <property type="entry name" value="RNase_H-like_dom_plant"/>
</dbReference>
<dbReference type="InterPro" id="IPR002156">
    <property type="entry name" value="RNaseH_domain"/>
</dbReference>
<dbReference type="PANTHER" id="PTHR47723:SF19">
    <property type="entry name" value="POLYNUCLEOTIDYL TRANSFERASE, RIBONUCLEASE H-LIKE SUPERFAMILY PROTEIN"/>
    <property type="match status" value="1"/>
</dbReference>
<dbReference type="Gene3D" id="3.30.420.10">
    <property type="entry name" value="Ribonuclease H-like superfamily/Ribonuclease H"/>
    <property type="match status" value="1"/>
</dbReference>
<dbReference type="Pfam" id="PF13456">
    <property type="entry name" value="RVT_3"/>
    <property type="match status" value="1"/>
</dbReference>
<dbReference type="EMBL" id="JRKL02009142">
    <property type="protein sequence ID" value="KAF3946471.1"/>
    <property type="molecule type" value="Genomic_DNA"/>
</dbReference>
<dbReference type="PANTHER" id="PTHR47723">
    <property type="entry name" value="OS05G0353850 PROTEIN"/>
    <property type="match status" value="1"/>
</dbReference>
<evidence type="ECO:0000313" key="3">
    <source>
        <dbReference type="Proteomes" id="UP000737018"/>
    </source>
</evidence>
<proteinExistence type="predicted"/>
<dbReference type="OrthoDB" id="1306280at2759"/>
<accession>A0A8J4QID9</accession>
<dbReference type="CDD" id="cd06222">
    <property type="entry name" value="RNase_H_like"/>
    <property type="match status" value="1"/>
</dbReference>